<organism evidence="2 3">
    <name type="scientific">Streptococcus oralis</name>
    <dbReference type="NCBI Taxonomy" id="1303"/>
    <lineage>
        <taxon>Bacteria</taxon>
        <taxon>Bacillati</taxon>
        <taxon>Bacillota</taxon>
        <taxon>Bacilli</taxon>
        <taxon>Lactobacillales</taxon>
        <taxon>Streptococcaceae</taxon>
        <taxon>Streptococcus</taxon>
    </lineage>
</organism>
<evidence type="ECO:0000313" key="2">
    <source>
        <dbReference type="EMBL" id="RXX20026.1"/>
    </source>
</evidence>
<evidence type="ECO:0000256" key="1">
    <source>
        <dbReference type="SAM" id="Phobius"/>
    </source>
</evidence>
<sequence length="226" mass="25958">MPLKYFEIKRLLRSQISLVDSLMSKVLKYLLLYGFLAIFVTIGNTQQKTDVSGKLLILLIIMGVLYRLNVLFEKINIKNLTMAFKKGNFLDSEHTEMLISDIESSLNKINNFANWSCGILATISIFVGTTYINFLITLITKEELSKILISEGTSSQSSLISILLQLMLIVVLFLLAYYLTVQAFTYDMRFVNTILKSSLYIDEDDKAIYGFWKKFWYSLEHFTSGI</sequence>
<comment type="caution">
    <text evidence="2">The sequence shown here is derived from an EMBL/GenBank/DDBJ whole genome shotgun (WGS) entry which is preliminary data.</text>
</comment>
<evidence type="ECO:0000313" key="3">
    <source>
        <dbReference type="Proteomes" id="UP000289485"/>
    </source>
</evidence>
<keyword evidence="1" id="KW-1133">Transmembrane helix</keyword>
<proteinExistence type="predicted"/>
<accession>A0A4Q2FLV2</accession>
<reference evidence="2 3" key="1">
    <citation type="submission" date="2018-05" db="EMBL/GenBank/DDBJ databases">
        <title>Streptococcus from otitis media.</title>
        <authorList>
            <person name="Wayes A.M."/>
            <person name="Jakubovics N.S."/>
        </authorList>
    </citation>
    <scope>NUCLEOTIDE SEQUENCE [LARGE SCALE GENOMIC DNA]</scope>
    <source>
        <strain evidence="2 3">NU43</strain>
    </source>
</reference>
<keyword evidence="1" id="KW-0812">Transmembrane</keyword>
<feature type="transmembrane region" description="Helical" evidence="1">
    <location>
        <begin position="55"/>
        <end position="72"/>
    </location>
</feature>
<dbReference type="Proteomes" id="UP000289485">
    <property type="component" value="Unassembled WGS sequence"/>
</dbReference>
<name>A0A4Q2FLV2_STROR</name>
<dbReference type="AlphaFoldDB" id="A0A4Q2FLV2"/>
<feature type="transmembrane region" description="Helical" evidence="1">
    <location>
        <begin position="26"/>
        <end position="43"/>
    </location>
</feature>
<feature type="transmembrane region" description="Helical" evidence="1">
    <location>
        <begin position="112"/>
        <end position="139"/>
    </location>
</feature>
<gene>
    <name evidence="2" type="ORF">DF216_09300</name>
</gene>
<keyword evidence="1" id="KW-0472">Membrane</keyword>
<feature type="transmembrane region" description="Helical" evidence="1">
    <location>
        <begin position="159"/>
        <end position="179"/>
    </location>
</feature>
<protein>
    <submittedName>
        <fullName evidence="2">Uncharacterized protein</fullName>
    </submittedName>
</protein>
<dbReference type="EMBL" id="QEWJ01000013">
    <property type="protein sequence ID" value="RXX20026.1"/>
    <property type="molecule type" value="Genomic_DNA"/>
</dbReference>